<keyword evidence="12" id="KW-0830">Ubiquinone</keyword>
<dbReference type="Pfam" id="PF22366">
    <property type="entry name" value="NDH2_C"/>
    <property type="match status" value="1"/>
</dbReference>
<protein>
    <recommendedName>
        <fullName evidence="2">NADH:ubiquinone reductase (non-electrogenic)</fullName>
        <ecNumber evidence="2">1.6.5.9</ecNumber>
    </recommendedName>
</protein>
<proteinExistence type="inferred from homology"/>
<keyword evidence="4" id="KW-0274">FAD</keyword>
<dbReference type="InterPro" id="IPR045024">
    <property type="entry name" value="NDH-2"/>
</dbReference>
<evidence type="ECO:0000259" key="10">
    <source>
        <dbReference type="Pfam" id="PF07992"/>
    </source>
</evidence>
<dbReference type="InterPro" id="IPR054585">
    <property type="entry name" value="NDH2-like_C"/>
</dbReference>
<feature type="domain" description="External alternative NADH-ubiquinone oxidoreductase-like C-terminal" evidence="11">
    <location>
        <begin position="441"/>
        <end position="506"/>
    </location>
</feature>
<evidence type="ECO:0000256" key="7">
    <source>
        <dbReference type="ARBA" id="ARBA00023027"/>
    </source>
</evidence>
<evidence type="ECO:0000256" key="8">
    <source>
        <dbReference type="ARBA" id="ARBA00047599"/>
    </source>
</evidence>
<comment type="catalytic activity">
    <reaction evidence="9">
        <text>a ubiquinone + NADH + H(+) = a ubiquinol + NAD(+)</text>
        <dbReference type="Rhea" id="RHEA:23152"/>
        <dbReference type="Rhea" id="RHEA-COMP:9565"/>
        <dbReference type="Rhea" id="RHEA-COMP:9566"/>
        <dbReference type="ChEBI" id="CHEBI:15378"/>
        <dbReference type="ChEBI" id="CHEBI:16389"/>
        <dbReference type="ChEBI" id="CHEBI:17976"/>
        <dbReference type="ChEBI" id="CHEBI:57540"/>
        <dbReference type="ChEBI" id="CHEBI:57945"/>
    </reaction>
</comment>
<organism evidence="12 13">
    <name type="scientific">Hanseniaspora opuntiae</name>
    <dbReference type="NCBI Taxonomy" id="211096"/>
    <lineage>
        <taxon>Eukaryota</taxon>
        <taxon>Fungi</taxon>
        <taxon>Dikarya</taxon>
        <taxon>Ascomycota</taxon>
        <taxon>Saccharomycotina</taxon>
        <taxon>Saccharomycetes</taxon>
        <taxon>Saccharomycodales</taxon>
        <taxon>Saccharomycodaceae</taxon>
        <taxon>Hanseniaspora</taxon>
    </lineage>
</organism>
<dbReference type="GO" id="GO:0050136">
    <property type="term" value="F:NADH dehydrogenase (quinone) (non-electrogenic) activity"/>
    <property type="evidence" value="ECO:0007669"/>
    <property type="project" value="UniProtKB-EC"/>
</dbReference>
<dbReference type="InterPro" id="IPR023753">
    <property type="entry name" value="FAD/NAD-binding_dom"/>
</dbReference>
<feature type="domain" description="FAD/NAD(P)-binding" evidence="10">
    <location>
        <begin position="80"/>
        <end position="404"/>
    </location>
</feature>
<evidence type="ECO:0000256" key="5">
    <source>
        <dbReference type="ARBA" id="ARBA00022946"/>
    </source>
</evidence>
<reference evidence="13" key="1">
    <citation type="journal article" date="2016" name="Genome Announc.">
        <title>Genome sequences of three species of Hanseniaspora isolated from spontaneous wine fermentations.</title>
        <authorList>
            <person name="Sternes P.R."/>
            <person name="Lee D."/>
            <person name="Kutyna D.R."/>
            <person name="Borneman A.R."/>
        </authorList>
    </citation>
    <scope>NUCLEOTIDE SEQUENCE [LARGE SCALE GENOMIC DNA]</scope>
    <source>
        <strain evidence="13">AWRI3578</strain>
    </source>
</reference>
<dbReference type="PANTHER" id="PTHR43706">
    <property type="entry name" value="NADH DEHYDROGENASE"/>
    <property type="match status" value="1"/>
</dbReference>
<dbReference type="GO" id="GO:0005739">
    <property type="term" value="C:mitochondrion"/>
    <property type="evidence" value="ECO:0007669"/>
    <property type="project" value="UniProtKB-ARBA"/>
</dbReference>
<evidence type="ECO:0000256" key="9">
    <source>
        <dbReference type="ARBA" id="ARBA00049010"/>
    </source>
</evidence>
<evidence type="ECO:0000256" key="3">
    <source>
        <dbReference type="ARBA" id="ARBA00022630"/>
    </source>
</evidence>
<dbReference type="InterPro" id="IPR036188">
    <property type="entry name" value="FAD/NAD-bd_sf"/>
</dbReference>
<keyword evidence="6" id="KW-0560">Oxidoreductase</keyword>
<comment type="caution">
    <text evidence="12">The sequence shown here is derived from an EMBL/GenBank/DDBJ whole genome shotgun (WGS) entry which is preliminary data.</text>
</comment>
<dbReference type="EMBL" id="LPNL01000004">
    <property type="protein sequence ID" value="OEJ87368.1"/>
    <property type="molecule type" value="Genomic_DNA"/>
</dbReference>
<dbReference type="AlphaFoldDB" id="A0A1E5RKD0"/>
<evidence type="ECO:0000313" key="13">
    <source>
        <dbReference type="Proteomes" id="UP000095605"/>
    </source>
</evidence>
<evidence type="ECO:0000313" key="12">
    <source>
        <dbReference type="EMBL" id="OEJ87368.1"/>
    </source>
</evidence>
<evidence type="ECO:0000256" key="2">
    <source>
        <dbReference type="ARBA" id="ARBA00012637"/>
    </source>
</evidence>
<evidence type="ECO:0000256" key="6">
    <source>
        <dbReference type="ARBA" id="ARBA00023002"/>
    </source>
</evidence>
<dbReference type="PRINTS" id="PR00368">
    <property type="entry name" value="FADPNR"/>
</dbReference>
<evidence type="ECO:0000256" key="1">
    <source>
        <dbReference type="ARBA" id="ARBA00005272"/>
    </source>
</evidence>
<dbReference type="Pfam" id="PF07992">
    <property type="entry name" value="Pyr_redox_2"/>
    <property type="match status" value="1"/>
</dbReference>
<evidence type="ECO:0000259" key="11">
    <source>
        <dbReference type="Pfam" id="PF22366"/>
    </source>
</evidence>
<dbReference type="OrthoDB" id="3244603at2759"/>
<keyword evidence="3" id="KW-0285">Flavoprotein</keyword>
<name>A0A1E5RKD0_9ASCO</name>
<keyword evidence="7" id="KW-0520">NAD</keyword>
<dbReference type="PANTHER" id="PTHR43706:SF47">
    <property type="entry name" value="EXTERNAL NADH-UBIQUINONE OXIDOREDUCTASE 1, MITOCHONDRIAL-RELATED"/>
    <property type="match status" value="1"/>
</dbReference>
<keyword evidence="5" id="KW-0809">Transit peptide</keyword>
<dbReference type="SUPFAM" id="SSF51905">
    <property type="entry name" value="FAD/NAD(P)-binding domain"/>
    <property type="match status" value="2"/>
</dbReference>
<sequence length="506" mass="55505">MFASRMRTFNVLKQNTSILSKRLQSTAPKVAPVKKSSILKPIFYGSLLAATAAVGYGVYGLYKEQHPAPLPVETQSNKKKLVILGTGWASITLLKSIDTSLYDITVISPRDHFLFTPLLPSAPVSTVAVESIKEDVSTLIRQGSGKVTFLQKEALDVDPQNKKVIVEGDKAVDYDILVFSVGAQPNTFGIPGVYENALFMKEANDAVILKAKLKENLQKATELPAGSKERKDLLSMIVVGGGPTGVETAAELQDYISEEVAKWNPELAADCQIHLVEGLGNILGMFDQKMYTLAQDHLKKNGVALKLNAMAQKVVGNTITVKDSKTQELVDMNFGILIWATGNGTRPVTANLMNRLPETQNNRRGLLINQKLELLGAEGSIYALGDCTFHKGLVPTAQVAHQEGEYLAKVLETRHIIDNTDNEAVKASLSKTIKDFEYFNQGALCYIGAESAINDIKMSKKIQFKLGGSFLSFKVWQGAYLAMAVTWRTRFLIACDWIKVHIVGRQ</sequence>
<dbReference type="EC" id="1.6.5.9" evidence="2"/>
<comment type="similarity">
    <text evidence="1">Belongs to the NADH dehydrogenase family.</text>
</comment>
<comment type="catalytic activity">
    <reaction evidence="8">
        <text>a quinone + NADH + H(+) = a quinol + NAD(+)</text>
        <dbReference type="Rhea" id="RHEA:46160"/>
        <dbReference type="ChEBI" id="CHEBI:15378"/>
        <dbReference type="ChEBI" id="CHEBI:24646"/>
        <dbReference type="ChEBI" id="CHEBI:57540"/>
        <dbReference type="ChEBI" id="CHEBI:57945"/>
        <dbReference type="ChEBI" id="CHEBI:132124"/>
        <dbReference type="EC" id="1.6.5.9"/>
    </reaction>
</comment>
<dbReference type="Gene3D" id="3.50.50.100">
    <property type="match status" value="1"/>
</dbReference>
<keyword evidence="13" id="KW-1185">Reference proteome</keyword>
<evidence type="ECO:0000256" key="4">
    <source>
        <dbReference type="ARBA" id="ARBA00022827"/>
    </source>
</evidence>
<gene>
    <name evidence="12" type="ORF">AWRI3578_g2015</name>
</gene>
<dbReference type="Proteomes" id="UP000095605">
    <property type="component" value="Unassembled WGS sequence"/>
</dbReference>
<accession>A0A1E5RKD0</accession>